<evidence type="ECO:0000313" key="8">
    <source>
        <dbReference type="EMBL" id="SKA62758.1"/>
    </source>
</evidence>
<evidence type="ECO:0000256" key="7">
    <source>
        <dbReference type="RuleBase" id="RU361187"/>
    </source>
</evidence>
<evidence type="ECO:0000256" key="6">
    <source>
        <dbReference type="PIRSR" id="PIRSR606710-2"/>
    </source>
</evidence>
<keyword evidence="2" id="KW-0858">Xylan degradation</keyword>
<gene>
    <name evidence="8" type="ORF">SAMN02745111_00693</name>
</gene>
<proteinExistence type="inferred from homology"/>
<keyword evidence="9" id="KW-1185">Reference proteome</keyword>
<dbReference type="Gene3D" id="2.115.10.20">
    <property type="entry name" value="Glycosyl hydrolase domain, family 43"/>
    <property type="match status" value="1"/>
</dbReference>
<dbReference type="Gene3D" id="2.60.120.260">
    <property type="entry name" value="Galactose-binding domain-like"/>
    <property type="match status" value="1"/>
</dbReference>
<evidence type="ECO:0000256" key="3">
    <source>
        <dbReference type="ARBA" id="ARBA00022801"/>
    </source>
</evidence>
<evidence type="ECO:0000256" key="4">
    <source>
        <dbReference type="ARBA" id="ARBA00023277"/>
    </source>
</evidence>
<evidence type="ECO:0000313" key="9">
    <source>
        <dbReference type="Proteomes" id="UP000190814"/>
    </source>
</evidence>
<evidence type="ECO:0000256" key="2">
    <source>
        <dbReference type="ARBA" id="ARBA00022651"/>
    </source>
</evidence>
<name>A0A1T4VD07_9FIRM</name>
<sequence length="461" mass="52157">MANPYLPNWEYIPDGEPRVFGDRVYIYGSHDKAGSGEFCDWVLKCWSAPVDNPKEWVCHGDIFRTYKTRDHEADTDWTGPQSRLFAPDVVEKDGKYYLYAYIAETKGCVAVADKPEGPFKFVSQYKYNIPEEVCNGGIFIDPGVLVDDDGRVYIYCGYLRSFLAEVNGDNMYEILDGTLKEHFIPCEPRPEDGFDDDKKCFFEAASMRKVGDTYYMIYSPNDCPKLAYATSDSPTGPFKYRGYIVDSGLDYPGGNNHGSIMKVGDQWYIFYHRMTNGTIMSRRGCVEKIEILPDGTIPTVLPTSLGFEDALKPYQITPADIACVLTDGAYITEKNVFKRVIRNITAETVIGYRYFDFGDDFYSKTMDFSASVIGMGCDCRLNIFIDGIDDENKLESCKTKGKKIGSVTIGHDDAVVSTVVEAVTGKHAVYFTVETDYPTDWMGDYFKGRNLFELESFVFMK</sequence>
<keyword evidence="3 7" id="KW-0378">Hydrolase</keyword>
<protein>
    <submittedName>
        <fullName evidence="8">Glycosyl hydrolases family 43</fullName>
    </submittedName>
</protein>
<dbReference type="CDD" id="cd18620">
    <property type="entry name" value="GH43_XylA-like"/>
    <property type="match status" value="1"/>
</dbReference>
<keyword evidence="2" id="KW-0624">Polysaccharide degradation</keyword>
<dbReference type="RefSeq" id="WP_078765583.1">
    <property type="nucleotide sequence ID" value="NZ_FUXZ01000004.1"/>
</dbReference>
<evidence type="ECO:0000256" key="1">
    <source>
        <dbReference type="ARBA" id="ARBA00009865"/>
    </source>
</evidence>
<keyword evidence="4" id="KW-0119">Carbohydrate metabolism</keyword>
<dbReference type="PANTHER" id="PTHR43772">
    <property type="entry name" value="ENDO-1,4-BETA-XYLANASE"/>
    <property type="match status" value="1"/>
</dbReference>
<dbReference type="AlphaFoldDB" id="A0A1T4VD07"/>
<comment type="similarity">
    <text evidence="1 7">Belongs to the glycosyl hydrolase 43 family.</text>
</comment>
<dbReference type="STRING" id="39495.SAMN02745111_00693"/>
<dbReference type="EMBL" id="FUXZ01000004">
    <property type="protein sequence ID" value="SKA62758.1"/>
    <property type="molecule type" value="Genomic_DNA"/>
</dbReference>
<dbReference type="InterPro" id="IPR052176">
    <property type="entry name" value="Glycosyl_Hydrlase_43_Enz"/>
</dbReference>
<dbReference type="GO" id="GO:0004553">
    <property type="term" value="F:hydrolase activity, hydrolyzing O-glycosyl compounds"/>
    <property type="evidence" value="ECO:0007669"/>
    <property type="project" value="InterPro"/>
</dbReference>
<accession>A0A1T4VD07</accession>
<organism evidence="8 9">
    <name type="scientific">Eubacterium uniforme</name>
    <dbReference type="NCBI Taxonomy" id="39495"/>
    <lineage>
        <taxon>Bacteria</taxon>
        <taxon>Bacillati</taxon>
        <taxon>Bacillota</taxon>
        <taxon>Clostridia</taxon>
        <taxon>Eubacteriales</taxon>
        <taxon>Eubacteriaceae</taxon>
        <taxon>Eubacterium</taxon>
    </lineage>
</organism>
<feature type="site" description="Important for catalytic activity, responsible for pKa modulation of the active site Glu and correct orientation of both the proton donor and substrate" evidence="6">
    <location>
        <position position="141"/>
    </location>
</feature>
<dbReference type="Proteomes" id="UP000190814">
    <property type="component" value="Unassembled WGS sequence"/>
</dbReference>
<evidence type="ECO:0000256" key="5">
    <source>
        <dbReference type="ARBA" id="ARBA00023295"/>
    </source>
</evidence>
<dbReference type="InterPro" id="IPR006710">
    <property type="entry name" value="Glyco_hydro_43"/>
</dbReference>
<dbReference type="PANTHER" id="PTHR43772:SF2">
    <property type="entry name" value="PUTATIVE (AFU_ORTHOLOGUE AFUA_2G04480)-RELATED"/>
    <property type="match status" value="1"/>
</dbReference>
<keyword evidence="5 7" id="KW-0326">Glycosidase</keyword>
<dbReference type="SUPFAM" id="SSF75005">
    <property type="entry name" value="Arabinanase/levansucrase/invertase"/>
    <property type="match status" value="1"/>
</dbReference>
<dbReference type="OrthoDB" id="9801455at2"/>
<dbReference type="GO" id="GO:0045493">
    <property type="term" value="P:xylan catabolic process"/>
    <property type="evidence" value="ECO:0007669"/>
    <property type="project" value="UniProtKB-KW"/>
</dbReference>
<reference evidence="8 9" key="1">
    <citation type="submission" date="2017-02" db="EMBL/GenBank/DDBJ databases">
        <authorList>
            <person name="Peterson S.W."/>
        </authorList>
    </citation>
    <scope>NUCLEOTIDE SEQUENCE [LARGE SCALE GENOMIC DNA]</scope>
    <source>
        <strain evidence="8 9">ATCC 35992</strain>
    </source>
</reference>
<dbReference type="InterPro" id="IPR023296">
    <property type="entry name" value="Glyco_hydro_beta-prop_sf"/>
</dbReference>
<dbReference type="Pfam" id="PF04616">
    <property type="entry name" value="Glyco_hydro_43"/>
    <property type="match status" value="1"/>
</dbReference>